<name>A4INL7_GEOTN</name>
<dbReference type="KEGG" id="gtn:GTNG_1553"/>
<dbReference type="Proteomes" id="UP000001578">
    <property type="component" value="Chromosome"/>
</dbReference>
<organism evidence="1 2">
    <name type="scientific">Geobacillus thermodenitrificans (strain NG80-2)</name>
    <dbReference type="NCBI Taxonomy" id="420246"/>
    <lineage>
        <taxon>Bacteria</taxon>
        <taxon>Bacillati</taxon>
        <taxon>Bacillota</taxon>
        <taxon>Bacilli</taxon>
        <taxon>Bacillales</taxon>
        <taxon>Anoxybacillaceae</taxon>
        <taxon>Geobacillus</taxon>
    </lineage>
</organism>
<dbReference type="HOGENOM" id="CLU_1649718_0_0_9"/>
<dbReference type="AlphaFoldDB" id="A4INL7"/>
<gene>
    <name evidence="1" type="ordered locus">GTNG_1553</name>
</gene>
<dbReference type="EMBL" id="CP000557">
    <property type="protein sequence ID" value="ABO66921.1"/>
    <property type="molecule type" value="Genomic_DNA"/>
</dbReference>
<reference evidence="1 2" key="1">
    <citation type="journal article" date="2007" name="Proc. Natl. Acad. Sci. U.S.A.">
        <title>Genome and proteome of long-chain alkane degrading Geobacillus thermodenitrificans NG80-2 isolated from a deep-subsurface oil reservoir.</title>
        <authorList>
            <person name="Feng L."/>
            <person name="Wang W."/>
            <person name="Cheng J."/>
            <person name="Ren Y."/>
            <person name="Zhao G."/>
            <person name="Gao C."/>
            <person name="Tang Y."/>
            <person name="Liu X."/>
            <person name="Han W."/>
            <person name="Peng X."/>
            <person name="Liu R."/>
            <person name="Wang L."/>
        </authorList>
    </citation>
    <scope>NUCLEOTIDE SEQUENCE [LARGE SCALE GENOMIC DNA]</scope>
    <source>
        <strain evidence="1 2">NG80-2</strain>
    </source>
</reference>
<protein>
    <submittedName>
        <fullName evidence="1">Uncharacterized protein</fullName>
    </submittedName>
</protein>
<proteinExistence type="predicted"/>
<sequence>MSLNKLPRIEPSVSITMRYTCVPTPGLSTHVKFGNSVVLAASANTGSRDSTSSSAMGVNAPPFVERSKRYVIPVKATPDRSANTDNSSSTIESSLTRSLLRVVIGSKRSTSVTAVPATGIVMGSSVEDCVKNSCGNNPPLHTQTIHFSSFPNALDLVLLY</sequence>
<evidence type="ECO:0000313" key="2">
    <source>
        <dbReference type="Proteomes" id="UP000001578"/>
    </source>
</evidence>
<accession>A4INL7</accession>
<evidence type="ECO:0000313" key="1">
    <source>
        <dbReference type="EMBL" id="ABO66921.1"/>
    </source>
</evidence>